<feature type="transmembrane region" description="Helical" evidence="5">
    <location>
        <begin position="124"/>
        <end position="141"/>
    </location>
</feature>
<keyword evidence="2 5" id="KW-0812">Transmembrane</keyword>
<evidence type="ECO:0000259" key="6">
    <source>
        <dbReference type="Pfam" id="PF04116"/>
    </source>
</evidence>
<accession>Q0CM83</accession>
<comment type="subcellular location">
    <subcellularLocation>
        <location evidence="1">Membrane</location>
    </subcellularLocation>
</comment>
<evidence type="ECO:0000256" key="4">
    <source>
        <dbReference type="ARBA" id="ARBA00023136"/>
    </source>
</evidence>
<evidence type="ECO:0000256" key="3">
    <source>
        <dbReference type="ARBA" id="ARBA00022989"/>
    </source>
</evidence>
<reference evidence="8" key="1">
    <citation type="submission" date="2005-09" db="EMBL/GenBank/DDBJ databases">
        <title>Annotation of the Aspergillus terreus NIH2624 genome.</title>
        <authorList>
            <person name="Birren B.W."/>
            <person name="Lander E.S."/>
            <person name="Galagan J.E."/>
            <person name="Nusbaum C."/>
            <person name="Devon K."/>
            <person name="Henn M."/>
            <person name="Ma L.-J."/>
            <person name="Jaffe D.B."/>
            <person name="Butler J."/>
            <person name="Alvarez P."/>
            <person name="Gnerre S."/>
            <person name="Grabherr M."/>
            <person name="Kleber M."/>
            <person name="Mauceli E.W."/>
            <person name="Brockman W."/>
            <person name="Rounsley S."/>
            <person name="Young S.K."/>
            <person name="LaButti K."/>
            <person name="Pushparaj V."/>
            <person name="DeCaprio D."/>
            <person name="Crawford M."/>
            <person name="Koehrsen M."/>
            <person name="Engels R."/>
            <person name="Montgomery P."/>
            <person name="Pearson M."/>
            <person name="Howarth C."/>
            <person name="Larson L."/>
            <person name="Luoma S."/>
            <person name="White J."/>
            <person name="Alvarado L."/>
            <person name="Kodira C.D."/>
            <person name="Zeng Q."/>
            <person name="Oleary S."/>
            <person name="Yandava C."/>
            <person name="Denning D.W."/>
            <person name="Nierman W.C."/>
            <person name="Milne T."/>
            <person name="Madden K."/>
        </authorList>
    </citation>
    <scope>NUCLEOTIDE SEQUENCE [LARGE SCALE GENOMIC DNA]</scope>
    <source>
        <strain evidence="8">NIH 2624 / FGSC A1156</strain>
    </source>
</reference>
<keyword evidence="4 5" id="KW-0472">Membrane</keyword>
<feature type="transmembrane region" description="Helical" evidence="5">
    <location>
        <begin position="76"/>
        <end position="103"/>
    </location>
</feature>
<dbReference type="GO" id="GO:0016020">
    <property type="term" value="C:membrane"/>
    <property type="evidence" value="ECO:0007669"/>
    <property type="project" value="UniProtKB-SubCell"/>
</dbReference>
<proteinExistence type="predicted"/>
<feature type="transmembrane region" description="Helical" evidence="5">
    <location>
        <begin position="161"/>
        <end position="181"/>
    </location>
</feature>
<feature type="domain" description="Fatty acid hydroxylase" evidence="6">
    <location>
        <begin position="169"/>
        <end position="293"/>
    </location>
</feature>
<sequence>MDVLLDVLDTFVFDRLYATLFPVSPAVLHSQTTHGVSQNGTELASVNTHISRYISLEPSEWAAKSTWSRDNIYRQFLSLFLMTWIFGLVLYFISATLSFYLVYDKRAMKHPKFLRNQIRLEIQQAVHAMPIMAALTAPFFVAEVRGFSRLYDFASEAPFPLYVYLQYPLFIAFTDFGIYWIHRGLHHPAIYKRLHKPHHKWIISTPYASYAFHPLDGWSQSVSYHIFPMLFPLQKIAYLGLFTFVTIWTVMIHDGEYAMNSPVVNGSACHTIHHYYFNYNYGQFTTLWDRIGGSYRKPDAALFDREQRVKEEEIRKQVKEMERLVKEVEGTDDRTYNQTKKDLECRFH</sequence>
<dbReference type="GeneID" id="4320706"/>
<dbReference type="RefSeq" id="XP_001214379.1">
    <property type="nucleotide sequence ID" value="XM_001214379.1"/>
</dbReference>
<dbReference type="STRING" id="341663.Q0CM83"/>
<evidence type="ECO:0000256" key="5">
    <source>
        <dbReference type="SAM" id="Phobius"/>
    </source>
</evidence>
<dbReference type="HOGENOM" id="CLU_047036_3_0_1"/>
<dbReference type="InterPro" id="IPR050307">
    <property type="entry name" value="Sterol_Desaturase_Related"/>
</dbReference>
<dbReference type="AlphaFoldDB" id="Q0CM83"/>
<keyword evidence="3 5" id="KW-1133">Transmembrane helix</keyword>
<name>Q0CM83_ASPTN</name>
<gene>
    <name evidence="7" type="ORF">ATEG_05201</name>
</gene>
<dbReference type="GO" id="GO:0008610">
    <property type="term" value="P:lipid biosynthetic process"/>
    <property type="evidence" value="ECO:0007669"/>
    <property type="project" value="InterPro"/>
</dbReference>
<dbReference type="Proteomes" id="UP000007963">
    <property type="component" value="Unassembled WGS sequence"/>
</dbReference>
<dbReference type="eggNOG" id="KOG0872">
    <property type="taxonomic scope" value="Eukaryota"/>
</dbReference>
<organism evidence="7 8">
    <name type="scientific">Aspergillus terreus (strain NIH 2624 / FGSC A1156)</name>
    <dbReference type="NCBI Taxonomy" id="341663"/>
    <lineage>
        <taxon>Eukaryota</taxon>
        <taxon>Fungi</taxon>
        <taxon>Dikarya</taxon>
        <taxon>Ascomycota</taxon>
        <taxon>Pezizomycotina</taxon>
        <taxon>Eurotiomycetes</taxon>
        <taxon>Eurotiomycetidae</taxon>
        <taxon>Eurotiales</taxon>
        <taxon>Aspergillaceae</taxon>
        <taxon>Aspergillus</taxon>
        <taxon>Aspergillus subgen. Circumdati</taxon>
    </lineage>
</organism>
<dbReference type="InterPro" id="IPR006694">
    <property type="entry name" value="Fatty_acid_hydroxylase"/>
</dbReference>
<feature type="transmembrane region" description="Helical" evidence="5">
    <location>
        <begin position="236"/>
        <end position="253"/>
    </location>
</feature>
<protein>
    <submittedName>
        <fullName evidence="7">C-5 sterol desaturase</fullName>
    </submittedName>
</protein>
<dbReference type="OrthoDB" id="6354873at2759"/>
<evidence type="ECO:0000313" key="7">
    <source>
        <dbReference type="EMBL" id="EAU34270.1"/>
    </source>
</evidence>
<evidence type="ECO:0000256" key="1">
    <source>
        <dbReference type="ARBA" id="ARBA00004370"/>
    </source>
</evidence>
<dbReference type="GO" id="GO:0005506">
    <property type="term" value="F:iron ion binding"/>
    <property type="evidence" value="ECO:0007669"/>
    <property type="project" value="InterPro"/>
</dbReference>
<evidence type="ECO:0000313" key="8">
    <source>
        <dbReference type="Proteomes" id="UP000007963"/>
    </source>
</evidence>
<dbReference type="EMBL" id="CH476600">
    <property type="protein sequence ID" value="EAU34270.1"/>
    <property type="molecule type" value="Genomic_DNA"/>
</dbReference>
<dbReference type="OMA" id="ICTPYAS"/>
<dbReference type="PANTHER" id="PTHR11863">
    <property type="entry name" value="STEROL DESATURASE"/>
    <property type="match status" value="1"/>
</dbReference>
<dbReference type="VEuPathDB" id="FungiDB:ATEG_05201"/>
<evidence type="ECO:0000256" key="2">
    <source>
        <dbReference type="ARBA" id="ARBA00022692"/>
    </source>
</evidence>
<dbReference type="Pfam" id="PF04116">
    <property type="entry name" value="FA_hydroxylase"/>
    <property type="match status" value="1"/>
</dbReference>
<dbReference type="GO" id="GO:0016491">
    <property type="term" value="F:oxidoreductase activity"/>
    <property type="evidence" value="ECO:0007669"/>
    <property type="project" value="InterPro"/>
</dbReference>